<dbReference type="EMBL" id="LSBA01000016">
    <property type="protein sequence ID" value="KXZ18838.1"/>
    <property type="molecule type" value="Genomic_DNA"/>
</dbReference>
<feature type="region of interest" description="Disordered" evidence="1">
    <location>
        <begin position="65"/>
        <end position="85"/>
    </location>
</feature>
<dbReference type="Proteomes" id="UP000075430">
    <property type="component" value="Unassembled WGS sequence"/>
</dbReference>
<evidence type="ECO:0000313" key="2">
    <source>
        <dbReference type="EMBL" id="KXZ18838.1"/>
    </source>
</evidence>
<dbReference type="AlphaFoldDB" id="A0A150F6M0"/>
<evidence type="ECO:0000256" key="1">
    <source>
        <dbReference type="SAM" id="MobiDB-lite"/>
    </source>
</evidence>
<protein>
    <submittedName>
        <fullName evidence="2">Uncharacterized protein</fullName>
    </submittedName>
</protein>
<name>A0A150F6M0_9BACI</name>
<dbReference type="STRING" id="1793963.AXI58_15920"/>
<sequence>MVFSFFVHLVFLFSQAFPGGWFLIQFTIGRVSDHAAIRQPRKPDCRLLIRIQGLILFMAGDAKHRSRKNVPPSSLGVRCQKGLVQ</sequence>
<proteinExistence type="predicted"/>
<organism evidence="2 3">
    <name type="scientific">Bacillus nakamurai</name>
    <dbReference type="NCBI Taxonomy" id="1793963"/>
    <lineage>
        <taxon>Bacteria</taxon>
        <taxon>Bacillati</taxon>
        <taxon>Bacillota</taxon>
        <taxon>Bacilli</taxon>
        <taxon>Bacillales</taxon>
        <taxon>Bacillaceae</taxon>
        <taxon>Bacillus</taxon>
    </lineage>
</organism>
<comment type="caution">
    <text evidence="2">The sequence shown here is derived from an EMBL/GenBank/DDBJ whole genome shotgun (WGS) entry which is preliminary data.</text>
</comment>
<gene>
    <name evidence="2" type="ORF">AXI58_15920</name>
</gene>
<evidence type="ECO:0000313" key="3">
    <source>
        <dbReference type="Proteomes" id="UP000075430"/>
    </source>
</evidence>
<accession>A0A150F6M0</accession>
<keyword evidence="3" id="KW-1185">Reference proteome</keyword>
<reference evidence="3" key="1">
    <citation type="submission" date="2016-02" db="EMBL/GenBank/DDBJ databases">
        <authorList>
            <person name="Dunlap C."/>
        </authorList>
    </citation>
    <scope>NUCLEOTIDE SEQUENCE [LARGE SCALE GENOMIC DNA]</scope>
    <source>
        <strain evidence="3">NRRL B-41092</strain>
    </source>
</reference>